<protein>
    <submittedName>
        <fullName evidence="1">DUF1672 family protein</fullName>
    </submittedName>
</protein>
<comment type="caution">
    <text evidence="1">The sequence shown here is derived from an EMBL/GenBank/DDBJ whole genome shotgun (WGS) entry which is preliminary data.</text>
</comment>
<dbReference type="InterPro" id="IPR012873">
    <property type="entry name" value="DUF1672"/>
</dbReference>
<evidence type="ECO:0000313" key="1">
    <source>
        <dbReference type="EMBL" id="TYS55182.1"/>
    </source>
</evidence>
<name>A0A5D4S017_9BACI</name>
<gene>
    <name evidence="1" type="ORF">FZC83_09555</name>
</gene>
<proteinExistence type="predicted"/>
<dbReference type="Proteomes" id="UP000322997">
    <property type="component" value="Unassembled WGS sequence"/>
</dbReference>
<reference evidence="1 2" key="1">
    <citation type="submission" date="2019-08" db="EMBL/GenBank/DDBJ databases">
        <title>Bacillus genomes from the desert of Cuatro Cienegas, Coahuila.</title>
        <authorList>
            <person name="Olmedo-Alvarez G."/>
        </authorList>
    </citation>
    <scope>NUCLEOTIDE SEQUENCE [LARGE SCALE GENOMIC DNA]</scope>
    <source>
        <strain evidence="1 2">CH108_3D</strain>
    </source>
</reference>
<dbReference type="AlphaFoldDB" id="A0A5D4S017"/>
<dbReference type="Pfam" id="PF07901">
    <property type="entry name" value="DUF1672"/>
    <property type="match status" value="1"/>
</dbReference>
<organism evidence="1 2">
    <name type="scientific">Rossellomorea marisflavi</name>
    <dbReference type="NCBI Taxonomy" id="189381"/>
    <lineage>
        <taxon>Bacteria</taxon>
        <taxon>Bacillati</taxon>
        <taxon>Bacillota</taxon>
        <taxon>Bacilli</taxon>
        <taxon>Bacillales</taxon>
        <taxon>Bacillaceae</taxon>
        <taxon>Rossellomorea</taxon>
    </lineage>
</organism>
<evidence type="ECO:0000313" key="2">
    <source>
        <dbReference type="Proteomes" id="UP000322997"/>
    </source>
</evidence>
<sequence length="313" mass="36589">MEGYPLKTYKKHALLIVLIPLLLNGCIPISTTTPKEIEDHKKKIEKERKERNEDVLTYTAEDYKAYDAQETEDITEELRDEIIQATKDYMKKNFHLDIQVHNILTNIDGVTVYFETKDHIHFFSEVRIPIDLINKRVLGDKVKYYDDLLDNAMKASLYAYMHEEQFSELDGLLGEVAEENDVVGIRKELIQNIGRQGYMTPYYYTNYLNSDEALIPVYQKYLDAPSSTKTELLEVFQPEDFDPENIEIHIQLFMKEPDTKPDEKTFRHIMDKIKSGNQLPKGHYIITLNDNQKEKGTIDNRSLGSKQEEIIIE</sequence>
<dbReference type="EMBL" id="VTEQ01000002">
    <property type="protein sequence ID" value="TYS55182.1"/>
    <property type="molecule type" value="Genomic_DNA"/>
</dbReference>
<accession>A0A5D4S017</accession>